<dbReference type="CDD" id="cd04280">
    <property type="entry name" value="ZnMc_astacin_like"/>
    <property type="match status" value="1"/>
</dbReference>
<reference evidence="13" key="1">
    <citation type="journal article" date="2015" name="Nat. Genet.">
        <title>The genome and transcriptome of the zoonotic hookworm Ancylostoma ceylanicum identify infection-specific gene families.</title>
        <authorList>
            <person name="Schwarz E.M."/>
            <person name="Hu Y."/>
            <person name="Antoshechkin I."/>
            <person name="Miller M.M."/>
            <person name="Sternberg P.W."/>
            <person name="Aroian R.V."/>
        </authorList>
    </citation>
    <scope>NUCLEOTIDE SEQUENCE</scope>
    <source>
        <strain evidence="13">HY135</strain>
    </source>
</reference>
<evidence type="ECO:0000256" key="3">
    <source>
        <dbReference type="ARBA" id="ARBA00022729"/>
    </source>
</evidence>
<dbReference type="PRINTS" id="PR00480">
    <property type="entry name" value="ASTACIN"/>
</dbReference>
<dbReference type="GO" id="GO:0005576">
    <property type="term" value="C:extracellular region"/>
    <property type="evidence" value="ECO:0007669"/>
    <property type="project" value="UniProtKB-SubCell"/>
</dbReference>
<proteinExistence type="predicted"/>
<evidence type="ECO:0000256" key="7">
    <source>
        <dbReference type="PROSITE-ProRule" id="PRU00059"/>
    </source>
</evidence>
<feature type="domain" description="CUB" evidence="10">
    <location>
        <begin position="389"/>
        <end position="502"/>
    </location>
</feature>
<keyword evidence="8 9" id="KW-0862">Zinc</keyword>
<dbReference type="GO" id="GO:0008270">
    <property type="term" value="F:zinc ion binding"/>
    <property type="evidence" value="ECO:0007669"/>
    <property type="project" value="UniProtKB-UniRule"/>
</dbReference>
<dbReference type="InterPro" id="IPR001506">
    <property type="entry name" value="Peptidase_M12A"/>
</dbReference>
<keyword evidence="13" id="KW-1185">Reference proteome</keyword>
<keyword evidence="4" id="KW-1015">Disulfide bond</keyword>
<evidence type="ECO:0000313" key="13">
    <source>
        <dbReference type="Proteomes" id="UP000024635"/>
    </source>
</evidence>
<feature type="binding site" evidence="8">
    <location>
        <position position="246"/>
    </location>
    <ligand>
        <name>Zn(2+)</name>
        <dbReference type="ChEBI" id="CHEBI:29105"/>
        <note>catalytic</note>
    </ligand>
</feature>
<evidence type="ECO:0000259" key="11">
    <source>
        <dbReference type="PROSITE" id="PS51864"/>
    </source>
</evidence>
<evidence type="ECO:0000256" key="5">
    <source>
        <dbReference type="ARBA" id="ARBA00023180"/>
    </source>
</evidence>
<feature type="binding site" evidence="8">
    <location>
        <position position="250"/>
    </location>
    <ligand>
        <name>Zn(2+)</name>
        <dbReference type="ChEBI" id="CHEBI:29105"/>
        <note>catalytic</note>
    </ligand>
</feature>
<dbReference type="STRING" id="53326.A0A016UJY0"/>
<dbReference type="PROSITE" id="PS51864">
    <property type="entry name" value="ASTACIN"/>
    <property type="match status" value="1"/>
</dbReference>
<gene>
    <name evidence="12" type="primary">Acey_s0038.g3647</name>
    <name evidence="12" type="ORF">Y032_0038g3647</name>
</gene>
<keyword evidence="8 9" id="KW-0479">Metal-binding</keyword>
<evidence type="ECO:0000256" key="2">
    <source>
        <dbReference type="ARBA" id="ARBA00022525"/>
    </source>
</evidence>
<feature type="binding site" evidence="8">
    <location>
        <position position="256"/>
    </location>
    <ligand>
        <name>Zn(2+)</name>
        <dbReference type="ChEBI" id="CHEBI:29105"/>
        <note>catalytic</note>
    </ligand>
</feature>
<comment type="caution">
    <text evidence="12">The sequence shown here is derived from an EMBL/GenBank/DDBJ whole genome shotgun (WGS) entry which is preliminary data.</text>
</comment>
<dbReference type="InterPro" id="IPR024079">
    <property type="entry name" value="MetalloPept_cat_dom_sf"/>
</dbReference>
<dbReference type="PIRSF" id="PIRSF036365">
    <property type="entry name" value="Astacin_nematoda"/>
    <property type="match status" value="1"/>
</dbReference>
<dbReference type="InterPro" id="IPR034035">
    <property type="entry name" value="Astacin-like_dom"/>
</dbReference>
<dbReference type="PROSITE" id="PS01180">
    <property type="entry name" value="CUB"/>
    <property type="match status" value="1"/>
</dbReference>
<keyword evidence="5" id="KW-0325">Glycoprotein</keyword>
<evidence type="ECO:0000256" key="1">
    <source>
        <dbReference type="ARBA" id="ARBA00004613"/>
    </source>
</evidence>
<dbReference type="OrthoDB" id="291007at2759"/>
<accession>A0A016UJY0</accession>
<keyword evidence="8 9" id="KW-0482">Metalloprotease</keyword>
<dbReference type="PANTHER" id="PTHR10127:SF891">
    <property type="entry name" value="ZINC METALLOPROTEINASE NAS-29"/>
    <property type="match status" value="1"/>
</dbReference>
<comment type="caution">
    <text evidence="7">Lacks conserved residue(s) required for the propagation of feature annotation.</text>
</comment>
<evidence type="ECO:0000256" key="6">
    <source>
        <dbReference type="PIRNR" id="PIRNR036365"/>
    </source>
</evidence>
<dbReference type="SMART" id="SM00235">
    <property type="entry name" value="ZnMc"/>
    <property type="match status" value="1"/>
</dbReference>
<name>A0A016UJY0_9BILA</name>
<dbReference type="GO" id="GO:0018996">
    <property type="term" value="P:molting cycle, collagen and cuticulin-based cuticle"/>
    <property type="evidence" value="ECO:0007669"/>
    <property type="project" value="InterPro"/>
</dbReference>
<dbReference type="GO" id="GO:0004222">
    <property type="term" value="F:metalloendopeptidase activity"/>
    <property type="evidence" value="ECO:0007669"/>
    <property type="project" value="UniProtKB-UniRule"/>
</dbReference>
<dbReference type="SUPFAM" id="SSF55486">
    <property type="entry name" value="Metalloproteases ('zincins'), catalytic domain"/>
    <property type="match status" value="1"/>
</dbReference>
<dbReference type="Proteomes" id="UP000024635">
    <property type="component" value="Unassembled WGS sequence"/>
</dbReference>
<evidence type="ECO:0000256" key="8">
    <source>
        <dbReference type="PROSITE-ProRule" id="PRU01211"/>
    </source>
</evidence>
<keyword evidence="2 6" id="KW-0964">Secreted</keyword>
<dbReference type="InterPro" id="IPR006026">
    <property type="entry name" value="Peptidase_Metallo"/>
</dbReference>
<sequence length="512" mass="58537">MSGSELRMLCELRCSIAVRTSTTSAAIKSLLELLNHHNKEEKNFIIKIGEKLFHSSQDVSAGIWAYGYTKRVSLVIKNDAMHHNFEEFSKAADAEMQLQNKKILSNERVITVLNSCNDPQRNANCLVFFSGMREVGEILEGASENAGRKRRQVTKEIEYHHKWLDGVVNYIFNDSTSQTVRKCFLKAAEAWQKETCITFTQGKADTGYLVVNDEGVYYSHVGRLGDEQPISLDRSTCTEEIGRAIHEIGHALGLYHTQSRYDRDSYLNVNLLKIKEPYRVEFGIIPENETDLYEAKYDYGSIMHYAAVIEDPAMIPNDKKYLRTMGSQMFSFTDLWLINEFYGCHEKCKQGPHLECDNGGFPHARKCNEECTCPSGYGGKQCKIRPEQCGDERNATDKWQYLDIDIKNSIGSEEYAKCYYWIRSPPGTVIEVKIAQMSEFSAEGCWKAGVEIKTNKDQTLTGYRFCSEDDEETEILRSHSHLVPIIAYNKKFFTFMAKLQYRFVDAAKQTGV</sequence>
<evidence type="ECO:0000256" key="4">
    <source>
        <dbReference type="ARBA" id="ARBA00023157"/>
    </source>
</evidence>
<feature type="active site" evidence="8">
    <location>
        <position position="247"/>
    </location>
</feature>
<comment type="subcellular location">
    <subcellularLocation>
        <location evidence="1 6">Secreted</location>
    </subcellularLocation>
</comment>
<keyword evidence="3" id="KW-0732">Signal</keyword>
<evidence type="ECO:0000313" key="12">
    <source>
        <dbReference type="EMBL" id="EYC15137.1"/>
    </source>
</evidence>
<dbReference type="InterPro" id="IPR000859">
    <property type="entry name" value="CUB_dom"/>
</dbReference>
<dbReference type="EMBL" id="JARK01001374">
    <property type="protein sequence ID" value="EYC15137.1"/>
    <property type="molecule type" value="Genomic_DNA"/>
</dbReference>
<feature type="domain" description="Peptidase M12A" evidence="11">
    <location>
        <begin position="152"/>
        <end position="345"/>
    </location>
</feature>
<dbReference type="AlphaFoldDB" id="A0A016UJY0"/>
<dbReference type="GO" id="GO:0006508">
    <property type="term" value="P:proteolysis"/>
    <property type="evidence" value="ECO:0007669"/>
    <property type="project" value="UniProtKB-KW"/>
</dbReference>
<dbReference type="InterPro" id="IPR017050">
    <property type="entry name" value="Metallopeptidase_nem"/>
</dbReference>
<dbReference type="Gene3D" id="3.40.390.10">
    <property type="entry name" value="Collagenase (Catalytic Domain)"/>
    <property type="match status" value="1"/>
</dbReference>
<organism evidence="12 13">
    <name type="scientific">Ancylostoma ceylanicum</name>
    <dbReference type="NCBI Taxonomy" id="53326"/>
    <lineage>
        <taxon>Eukaryota</taxon>
        <taxon>Metazoa</taxon>
        <taxon>Ecdysozoa</taxon>
        <taxon>Nematoda</taxon>
        <taxon>Chromadorea</taxon>
        <taxon>Rhabditida</taxon>
        <taxon>Rhabditina</taxon>
        <taxon>Rhabditomorpha</taxon>
        <taxon>Strongyloidea</taxon>
        <taxon>Ancylostomatidae</taxon>
        <taxon>Ancylostomatinae</taxon>
        <taxon>Ancylostoma</taxon>
    </lineage>
</organism>
<keyword evidence="8 9" id="KW-0378">Hydrolase</keyword>
<comment type="cofactor">
    <cofactor evidence="8 9">
        <name>Zn(2+)</name>
        <dbReference type="ChEBI" id="CHEBI:29105"/>
    </cofactor>
    <text evidence="8 9">Binds 1 zinc ion per subunit.</text>
</comment>
<dbReference type="Pfam" id="PF01400">
    <property type="entry name" value="Astacin"/>
    <property type="match status" value="1"/>
</dbReference>
<evidence type="ECO:0000259" key="10">
    <source>
        <dbReference type="PROSITE" id="PS01180"/>
    </source>
</evidence>
<dbReference type="PANTHER" id="PTHR10127">
    <property type="entry name" value="DISCOIDIN, CUB, EGF, LAMININ , AND ZINC METALLOPROTEASE DOMAIN CONTAINING"/>
    <property type="match status" value="1"/>
</dbReference>
<protein>
    <recommendedName>
        <fullName evidence="6">Zinc metalloproteinase</fullName>
    </recommendedName>
</protein>
<keyword evidence="8 9" id="KW-0645">Protease</keyword>
<evidence type="ECO:0000256" key="9">
    <source>
        <dbReference type="RuleBase" id="RU361183"/>
    </source>
</evidence>